<sequence length="1536" mass="158844">MLTKTEVSAVTAGLLGIAPGGFADDLGKAFNTQKDLADFLMNTGVFKSMYGENLSNEEFTTKFMQKMLGDTVPQESFDSIVADFVAVLDAGGERSQFVANAVSVLPIITNADLQEARAAFKEKVANAAAYNGNSENLDDLAGVLNGETPTEPTDPGTPGETFRLSVADDMVTGTANNDTIIANVLQNDAGQSANSLGSGDVIDGGAGVDTLEATLRPEYDLAQQPVPVVPTTVNVENVSVEALSGVTDTILDAGKMSGVNSFTNFESENNLTIQDVRIKESQATVDIKLKMESVDHHEDFTVLFDSNSLRAKPNETANSAIVLRLDDGRGTDDQPLATLKFNLSFNINGNDIEISDITPVDGTYQGLVTAIQNALADIPQAEGLSVELGNAFTAIDITKADGSVVSEPADGVDVIIRDASGGEFEDVNFDPQSVGGTFSIKGGATAEQPDTITNKITSDITLDNVGRGSVGGDVVIGGMSGTKGVEKLLVHVDRDSNIASLGTTARTADAVENPGQLDLDEVVVDSVADGANGDLVIGQLTDVQDFDSTSFNGNSLTVTSDITDAVVARDLDMPGQYSEVNYDYKLGANNNNLTLNVAQEAVGHDDFNLNITGTGNNTIVVDVADNGYNTNNVNWYNNQSNLDNINVNTGSGSDFVWTKGWGDANISTGAGNDTIVTDNTGEKATWIFNGTGAPEDVNGNPTGFGFAYTNNGVTNSIVYKGSVTVTLSDDAAAALGDEGFEATVQLDDSIIFGSAKALNDAIKEAINTPTLNGERNELSSLLTAEDGPNGSLIIRSNIDGQVVNENLQVAFTPVDTTDATAWNSSNASTLTNAIAEATSQSDYALPANLDTVLGDPATSTDLTGQQELANAGTDSTAVSSNVVNAGTGDDLIVLGTGNGADTIVIDGTNLGQNTIVHFNAAQDKVDLSAYLVDRQDGTSGSDISSTVIPVNTANANTVDVLNGFTNGTATQNWSSLDAAAIKADLEGTTSFTGFTAPTELTSNAPGNLHNSNQTNHVIAVENPENDGEYKFFHIVVDHTDESDRGYSVSEIGTFDFGDTVTDTDLLTGSYAGTPNNPSPSSVFTLEEADGQLLDSDAQDLEITVGRDADLTQEYFLRLVDQNITFSFASEAQTVVLSQNSFIDVDGATGNLTIDGGALDVSNLRPSQFLPSAGGQTGVVLNSTLVMSQAQAAALAADGTLFYSNSDTNSQIIVELDNGTENVITLPTGDQSNNDRAITLTTAANPEDGFEGSAPVSIPTDDIPSDNGGDNGDTTPMFSIQDIQETDFTAPTDAYNIVDSADNLTGTNYTDLDPALKTIVDGAAKVIATVGTTTDLSGLDLSVAGVDEISVGENDVTATVSAAQLSLVTGADSSDTLTVNTLDGETVEATAATETFDFEDTAPTTAATITGFTTGTDKIDLSGLAGGTVETSIDNGDTGTGNTEFALKAGNVYLLTTGSTVANTPADAATFIASEADAEGLTDLADGETAYFAIADGTDTALYAYTAANGAAGVADTELSLIGTVNGDLAAGDIVAA</sequence>
<comment type="caution">
    <text evidence="2">The sequence shown here is derived from an EMBL/GenBank/DDBJ whole genome shotgun (WGS) entry which is preliminary data.</text>
</comment>
<protein>
    <recommendedName>
        <fullName evidence="4">DUF4214 domain-containing protein</fullName>
    </recommendedName>
</protein>
<reference evidence="2 3" key="1">
    <citation type="submission" date="2016-08" db="EMBL/GenBank/DDBJ databases">
        <authorList>
            <person name="Seilhamer J.J."/>
        </authorList>
    </citation>
    <scope>NUCLEOTIDE SEQUENCE [LARGE SCALE GENOMIC DNA]</scope>
    <source>
        <strain evidence="2 3">PH27A</strain>
    </source>
</reference>
<dbReference type="STRING" id="197479.BFW38_16220"/>
<dbReference type="EMBL" id="MDTQ01000001">
    <property type="protein sequence ID" value="ODC04846.1"/>
    <property type="molecule type" value="Genomic_DNA"/>
</dbReference>
<keyword evidence="3" id="KW-1185">Reference proteome</keyword>
<feature type="region of interest" description="Disordered" evidence="1">
    <location>
        <begin position="1244"/>
        <end position="1270"/>
    </location>
</feature>
<dbReference type="Proteomes" id="UP000094291">
    <property type="component" value="Unassembled WGS sequence"/>
</dbReference>
<dbReference type="OrthoDB" id="5741839at2"/>
<accession>A0A1E2VDF2</accession>
<name>A0A1E2VDF2_9GAMM</name>
<organism evidence="2 3">
    <name type="scientific">Terasakiispira papahanaumokuakeensis</name>
    <dbReference type="NCBI Taxonomy" id="197479"/>
    <lineage>
        <taxon>Bacteria</taxon>
        <taxon>Pseudomonadati</taxon>
        <taxon>Pseudomonadota</taxon>
        <taxon>Gammaproteobacteria</taxon>
        <taxon>Oceanospirillales</taxon>
        <taxon>Terasakiispira</taxon>
    </lineage>
</organism>
<proteinExistence type="predicted"/>
<gene>
    <name evidence="2" type="ORF">BFW38_16220</name>
</gene>
<dbReference type="RefSeq" id="WP_068999830.1">
    <property type="nucleotide sequence ID" value="NZ_MDTQ01000001.1"/>
</dbReference>
<evidence type="ECO:0000313" key="3">
    <source>
        <dbReference type="Proteomes" id="UP000094291"/>
    </source>
</evidence>
<evidence type="ECO:0000256" key="1">
    <source>
        <dbReference type="SAM" id="MobiDB-lite"/>
    </source>
</evidence>
<evidence type="ECO:0008006" key="4">
    <source>
        <dbReference type="Google" id="ProtNLM"/>
    </source>
</evidence>
<evidence type="ECO:0000313" key="2">
    <source>
        <dbReference type="EMBL" id="ODC04846.1"/>
    </source>
</evidence>